<dbReference type="SUPFAM" id="SSF81383">
    <property type="entry name" value="F-box domain"/>
    <property type="match status" value="1"/>
</dbReference>
<dbReference type="AlphaFoldDB" id="A0AAV9UER6"/>
<accession>A0AAV9UER6</accession>
<evidence type="ECO:0008006" key="3">
    <source>
        <dbReference type="Google" id="ProtNLM"/>
    </source>
</evidence>
<evidence type="ECO:0000313" key="2">
    <source>
        <dbReference type="Proteomes" id="UP001375240"/>
    </source>
</evidence>
<evidence type="ECO:0000313" key="1">
    <source>
        <dbReference type="EMBL" id="KAK6338613.1"/>
    </source>
</evidence>
<organism evidence="1 2">
    <name type="scientific">Orbilia brochopaga</name>
    <dbReference type="NCBI Taxonomy" id="3140254"/>
    <lineage>
        <taxon>Eukaryota</taxon>
        <taxon>Fungi</taxon>
        <taxon>Dikarya</taxon>
        <taxon>Ascomycota</taxon>
        <taxon>Pezizomycotina</taxon>
        <taxon>Orbiliomycetes</taxon>
        <taxon>Orbiliales</taxon>
        <taxon>Orbiliaceae</taxon>
        <taxon>Orbilia</taxon>
    </lineage>
</organism>
<gene>
    <name evidence="1" type="ORF">TWF696_009425</name>
</gene>
<name>A0AAV9UER6_9PEZI</name>
<dbReference type="Gene3D" id="1.20.1280.50">
    <property type="match status" value="1"/>
</dbReference>
<dbReference type="Proteomes" id="UP001375240">
    <property type="component" value="Unassembled WGS sequence"/>
</dbReference>
<proteinExistence type="predicted"/>
<protein>
    <recommendedName>
        <fullName evidence="3">F-box domain-containing protein</fullName>
    </recommendedName>
</protein>
<dbReference type="EMBL" id="JAVHNQ010000009">
    <property type="protein sequence ID" value="KAK6338613.1"/>
    <property type="molecule type" value="Genomic_DNA"/>
</dbReference>
<dbReference type="InterPro" id="IPR036047">
    <property type="entry name" value="F-box-like_dom_sf"/>
</dbReference>
<sequence>MQEPDAQLQPASPLLVPELLEAILLYTHPLTLLTAGRAVCRSWKTLIDTSPRIKRRTWRAEENVPAHRLRLRAVGTSFRRNPMLPTLLTAFWRKVNAHNDPANEGQVTVPTVAEDIMIPLMPACRSMRLAEPPPADVKFKFAAQRRIGHMLARTYSTWGCPDDEERQLIDMTVLTRIMRMLVRLRDDGEYEPGEQNSLVIEAGYDILLRKEGETRRQQVNVEERLSFQCCAPWRVSIVEVENPLVESGWSLYDV</sequence>
<comment type="caution">
    <text evidence="1">The sequence shown here is derived from an EMBL/GenBank/DDBJ whole genome shotgun (WGS) entry which is preliminary data.</text>
</comment>
<keyword evidence="2" id="KW-1185">Reference proteome</keyword>
<reference evidence="1 2" key="1">
    <citation type="submission" date="2019-10" db="EMBL/GenBank/DDBJ databases">
        <authorList>
            <person name="Palmer J.M."/>
        </authorList>
    </citation>
    <scope>NUCLEOTIDE SEQUENCE [LARGE SCALE GENOMIC DNA]</scope>
    <source>
        <strain evidence="1 2">TWF696</strain>
    </source>
</reference>